<dbReference type="SUPFAM" id="SSF69322">
    <property type="entry name" value="Tricorn protease domain 2"/>
    <property type="match status" value="1"/>
</dbReference>
<name>A0ABX7I700_9BACT</name>
<dbReference type="NCBIfam" id="TIGR04183">
    <property type="entry name" value="Por_Secre_tail"/>
    <property type="match status" value="1"/>
</dbReference>
<organism evidence="3 4">
    <name type="scientific">Dyadobacter sandarakinus</name>
    <dbReference type="NCBI Taxonomy" id="2747268"/>
    <lineage>
        <taxon>Bacteria</taxon>
        <taxon>Pseudomonadati</taxon>
        <taxon>Bacteroidota</taxon>
        <taxon>Cytophagia</taxon>
        <taxon>Cytophagales</taxon>
        <taxon>Spirosomataceae</taxon>
        <taxon>Dyadobacter</taxon>
    </lineage>
</organism>
<feature type="domain" description="Secretion system C-terminal sorting" evidence="2">
    <location>
        <begin position="546"/>
        <end position="616"/>
    </location>
</feature>
<keyword evidence="1" id="KW-0732">Signal</keyword>
<sequence>MRRSLLRLQILIICLGLSASLFAQPTIQWDKTIGGNNQDRLNSVQQTLDGGYILGGTSFSGVSGEKSESARGLGDYWIVKLAADGTKQWDRTFGGTGRETFYAIRQASDGSYFVAGQSYSDISGDKTDASNGAGDLWIINLAANGTTKWQKTIGTENNEFLSDMEVTPDGGLAIAAASSPIGPTGSGNNHGWFVKLSASGDLEWTRDYYVNFNTMRLAAVTLVPGGGYLLGADTSGGEDIGGAYYLIRVSAEGTTLWTKEIRGVNGGNNGNSALRSILATPDGGFLVGGLSRDQAGNDKSEDSYYGDYWVVKITANGVIEWDNTIQANDFERFAGMQLSGDGGYFLWGDTQSAIDLDKTDANSGVVNGWLVKLDVNGKQIWDKVIGSASDISFDSATDLVPTNDGGVLLAGFSDAPAGADKTESSRGANDYWIVKLAPESPLPVRLASFTARKELSSTSLSWQTTSETNSDHFEVQHSLHGKAWTNLTTIHAQGESNELNVYHYTHTTPVLGSDNLYRLKMVDADGSFTYSKIRHVKFEEEFTVSVYPNPAAETIHLKAADWSKVKGLQILNSQGKALYTSGTKPAQDISARSLKPGLYFIKVTLTDGTEATRKVAVGQ</sequence>
<dbReference type="Gene3D" id="2.80.10.50">
    <property type="match status" value="1"/>
</dbReference>
<dbReference type="EMBL" id="CP056775">
    <property type="protein sequence ID" value="QRR01257.1"/>
    <property type="molecule type" value="Genomic_DNA"/>
</dbReference>
<dbReference type="PANTHER" id="PTHR42754">
    <property type="entry name" value="ENDOGLUCANASE"/>
    <property type="match status" value="1"/>
</dbReference>
<evidence type="ECO:0000256" key="1">
    <source>
        <dbReference type="SAM" id="SignalP"/>
    </source>
</evidence>
<evidence type="ECO:0000259" key="2">
    <source>
        <dbReference type="Pfam" id="PF18962"/>
    </source>
</evidence>
<dbReference type="InterPro" id="IPR026444">
    <property type="entry name" value="Secre_tail"/>
</dbReference>
<dbReference type="PANTHER" id="PTHR42754:SF1">
    <property type="entry name" value="LIPOPROTEIN"/>
    <property type="match status" value="1"/>
</dbReference>
<dbReference type="Proteomes" id="UP000612680">
    <property type="component" value="Chromosome"/>
</dbReference>
<dbReference type="RefSeq" id="WP_204663388.1">
    <property type="nucleotide sequence ID" value="NZ_CP056775.1"/>
</dbReference>
<protein>
    <submittedName>
        <fullName evidence="3">T9SS type A sorting domain-containing protein</fullName>
    </submittedName>
</protein>
<accession>A0ABX7I700</accession>
<evidence type="ECO:0000313" key="3">
    <source>
        <dbReference type="EMBL" id="QRR01257.1"/>
    </source>
</evidence>
<gene>
    <name evidence="3" type="ORF">HWI92_10245</name>
</gene>
<keyword evidence="4" id="KW-1185">Reference proteome</keyword>
<feature type="chain" id="PRO_5045501891" evidence="1">
    <location>
        <begin position="24"/>
        <end position="619"/>
    </location>
</feature>
<evidence type="ECO:0000313" key="4">
    <source>
        <dbReference type="Proteomes" id="UP000612680"/>
    </source>
</evidence>
<proteinExistence type="predicted"/>
<reference evidence="3 4" key="1">
    <citation type="submission" date="2020-06" db="EMBL/GenBank/DDBJ databases">
        <title>Dyadobacter sandarakinus sp. nov., isolated from the soil of the Arctic Yellow River Station.</title>
        <authorList>
            <person name="Zhang Y."/>
            <person name="Peng F."/>
        </authorList>
    </citation>
    <scope>NUCLEOTIDE SEQUENCE [LARGE SCALE GENOMIC DNA]</scope>
    <source>
        <strain evidence="3 4">Q3-56</strain>
    </source>
</reference>
<dbReference type="Pfam" id="PF18962">
    <property type="entry name" value="Por_Secre_tail"/>
    <property type="match status" value="1"/>
</dbReference>
<feature type="signal peptide" evidence="1">
    <location>
        <begin position="1"/>
        <end position="23"/>
    </location>
</feature>